<name>A0AAE2V126_CLOBE</name>
<dbReference type="EMBL" id="JADOEF010000001">
    <property type="protein sequence ID" value="MBF7807251.1"/>
    <property type="molecule type" value="Genomic_DNA"/>
</dbReference>
<gene>
    <name evidence="1" type="ORF">IS491_00680</name>
</gene>
<accession>A0AAE2V126</accession>
<dbReference type="Proteomes" id="UP000631418">
    <property type="component" value="Unassembled WGS sequence"/>
</dbReference>
<dbReference type="AlphaFoldDB" id="A0AAE2V126"/>
<comment type="caution">
    <text evidence="1">The sequence shown here is derived from an EMBL/GenBank/DDBJ whole genome shotgun (WGS) entry which is preliminary data.</text>
</comment>
<organism evidence="1 2">
    <name type="scientific">Clostridium beijerinckii</name>
    <name type="common">Clostridium MP</name>
    <dbReference type="NCBI Taxonomy" id="1520"/>
    <lineage>
        <taxon>Bacteria</taxon>
        <taxon>Bacillati</taxon>
        <taxon>Bacillota</taxon>
        <taxon>Clostridia</taxon>
        <taxon>Eubacteriales</taxon>
        <taxon>Clostridiaceae</taxon>
        <taxon>Clostridium</taxon>
    </lineage>
</organism>
<dbReference type="RefSeq" id="WP_139356771.1">
    <property type="nucleotide sequence ID" value="NZ_JABSWT010000002.1"/>
</dbReference>
<evidence type="ECO:0000313" key="2">
    <source>
        <dbReference type="Proteomes" id="UP000631418"/>
    </source>
</evidence>
<reference evidence="1" key="1">
    <citation type="submission" date="2020-11" db="EMBL/GenBank/DDBJ databases">
        <authorList>
            <person name="Thieme N."/>
            <person name="Liebl W."/>
            <person name="Zverlov V."/>
        </authorList>
    </citation>
    <scope>NUCLEOTIDE SEQUENCE</scope>
    <source>
        <strain evidence="1">NT08</strain>
    </source>
</reference>
<evidence type="ECO:0000313" key="1">
    <source>
        <dbReference type="EMBL" id="MBF7807251.1"/>
    </source>
</evidence>
<protein>
    <recommendedName>
        <fullName evidence="3">Polymerase beta nucleotidyltransferase domain-containing protein</fullName>
    </recommendedName>
</protein>
<sequence length="107" mass="12634">MMDKNLLIMNLKNMMIGLCPDEKFNGISLYLFGSSIKAISSFKDIDIILIYNKKYNNINSIINLRKNMIEYWRKECDIVLDIILLDTCEEREVKFIKKTKAEIIYSK</sequence>
<proteinExistence type="predicted"/>
<evidence type="ECO:0008006" key="3">
    <source>
        <dbReference type="Google" id="ProtNLM"/>
    </source>
</evidence>